<evidence type="ECO:0000313" key="1">
    <source>
        <dbReference type="EMBL" id="MPC20385.1"/>
    </source>
</evidence>
<gene>
    <name evidence="1" type="ORF">E2C01_013327</name>
</gene>
<comment type="caution">
    <text evidence="1">The sequence shown here is derived from an EMBL/GenBank/DDBJ whole genome shotgun (WGS) entry which is preliminary data.</text>
</comment>
<proteinExistence type="predicted"/>
<keyword evidence="2" id="KW-1185">Reference proteome</keyword>
<evidence type="ECO:0000313" key="2">
    <source>
        <dbReference type="Proteomes" id="UP000324222"/>
    </source>
</evidence>
<accession>A0A5B7DH13</accession>
<organism evidence="1 2">
    <name type="scientific">Portunus trituberculatus</name>
    <name type="common">Swimming crab</name>
    <name type="synonym">Neptunus trituberculatus</name>
    <dbReference type="NCBI Taxonomy" id="210409"/>
    <lineage>
        <taxon>Eukaryota</taxon>
        <taxon>Metazoa</taxon>
        <taxon>Ecdysozoa</taxon>
        <taxon>Arthropoda</taxon>
        <taxon>Crustacea</taxon>
        <taxon>Multicrustacea</taxon>
        <taxon>Malacostraca</taxon>
        <taxon>Eumalacostraca</taxon>
        <taxon>Eucarida</taxon>
        <taxon>Decapoda</taxon>
        <taxon>Pleocyemata</taxon>
        <taxon>Brachyura</taxon>
        <taxon>Eubrachyura</taxon>
        <taxon>Portunoidea</taxon>
        <taxon>Portunidae</taxon>
        <taxon>Portuninae</taxon>
        <taxon>Portunus</taxon>
    </lineage>
</organism>
<reference evidence="1 2" key="1">
    <citation type="submission" date="2019-05" db="EMBL/GenBank/DDBJ databases">
        <title>Another draft genome of Portunus trituberculatus and its Hox gene families provides insights of decapod evolution.</title>
        <authorList>
            <person name="Jeong J.-H."/>
            <person name="Song I."/>
            <person name="Kim S."/>
            <person name="Choi T."/>
            <person name="Kim D."/>
            <person name="Ryu S."/>
            <person name="Kim W."/>
        </authorList>
    </citation>
    <scope>NUCLEOTIDE SEQUENCE [LARGE SCALE GENOMIC DNA]</scope>
    <source>
        <tissue evidence="1">Muscle</tissue>
    </source>
</reference>
<dbReference type="Proteomes" id="UP000324222">
    <property type="component" value="Unassembled WGS sequence"/>
</dbReference>
<protein>
    <submittedName>
        <fullName evidence="1">Uncharacterized protein</fullName>
    </submittedName>
</protein>
<sequence length="98" mass="10706">MKTCPGTEEVNSATLSRDYSQPRSIFHGAEVKVTARPFPPYWLEGEEERGAADGYHGTDYLLLQAVASALNFTVAVVPTSDWNEVRACTVGVWACGRV</sequence>
<name>A0A5B7DH13_PORTR</name>
<dbReference type="AlphaFoldDB" id="A0A5B7DH13"/>
<dbReference type="EMBL" id="VSRR010000867">
    <property type="protein sequence ID" value="MPC20385.1"/>
    <property type="molecule type" value="Genomic_DNA"/>
</dbReference>